<keyword evidence="10" id="KW-0472">Membrane</keyword>
<evidence type="ECO:0000256" key="11">
    <source>
        <dbReference type="ARBA" id="ARBA00023180"/>
    </source>
</evidence>
<name>A0A8B8AVG8_CRAVI</name>
<dbReference type="AlphaFoldDB" id="A0A8B8AVG8"/>
<evidence type="ECO:0000256" key="8">
    <source>
        <dbReference type="ARBA" id="ARBA00022989"/>
    </source>
</evidence>
<dbReference type="InterPro" id="IPR031481">
    <property type="entry name" value="Glyco_tran_10_N"/>
</dbReference>
<dbReference type="GeneID" id="111105280"/>
<keyword evidence="6 12" id="KW-0812">Transmembrane</keyword>
<evidence type="ECO:0000256" key="10">
    <source>
        <dbReference type="ARBA" id="ARBA00023136"/>
    </source>
</evidence>
<sequence length="390" mass="45679">MKVALPRRWSFVLGLGCFIILVLHLAVKNTTFKEKETVNIVISKRQMITKTGPQISRGYRNEKHDQVADQSMVPLLPRTKSQNIVFFNMPSWMSLDYTVLNSTRCPKLRQECKVHTKNTHFESSKGVIFYGEGLPGKVPQKKPGQAWLFFSIESPFLYSVGPQWKDKFSWTVTFRRDSDFNYFYGKIHKREVPLTRNYSELFKKKKKNVSWAVSNCKSFSKREDYVKKLQMHIDVDIYGRCGKLRCGARSAGITDCHKKFAEDYKFYLAVENSICKDYTTEKLYNFFFYDLPMIPIIYGPPNVHEYVPKGTYINILDYSSPLELAKDLQRIGSNETIYSQYLKEKDKYTAERFKWENVLCPLCVKLHEPENTKVIPDINSWIWNDTCIKP</sequence>
<evidence type="ECO:0000256" key="5">
    <source>
        <dbReference type="ARBA" id="ARBA00022679"/>
    </source>
</evidence>
<evidence type="ECO:0000313" key="16">
    <source>
        <dbReference type="RefSeq" id="XP_022295184.1"/>
    </source>
</evidence>
<evidence type="ECO:0000313" key="19">
    <source>
        <dbReference type="RefSeq" id="XP_022295187.1"/>
    </source>
</evidence>
<dbReference type="RefSeq" id="XP_022295184.1">
    <property type="nucleotide sequence ID" value="XM_022439476.1"/>
</dbReference>
<dbReference type="RefSeq" id="XP_022295186.1">
    <property type="nucleotide sequence ID" value="XM_022439478.1"/>
</dbReference>
<dbReference type="RefSeq" id="XP_022295185.1">
    <property type="nucleotide sequence ID" value="XM_022439477.1"/>
</dbReference>
<gene>
    <name evidence="16 17 18 19" type="primary">LOC111105280</name>
</gene>
<dbReference type="SUPFAM" id="SSF53756">
    <property type="entry name" value="UDP-Glycosyltransferase/glycogen phosphorylase"/>
    <property type="match status" value="1"/>
</dbReference>
<dbReference type="GO" id="GO:0000139">
    <property type="term" value="C:Golgi membrane"/>
    <property type="evidence" value="ECO:0007669"/>
    <property type="project" value="UniProtKB-SubCell"/>
</dbReference>
<dbReference type="EC" id="2.4.1.-" evidence="12"/>
<dbReference type="FunFam" id="3.40.50.11660:FF:000002">
    <property type="entry name" value="Alpha-(1,3)-fucosyltransferase"/>
    <property type="match status" value="1"/>
</dbReference>
<comment type="subcellular location">
    <subcellularLocation>
        <location evidence="1">Golgi apparatus membrane</location>
        <topology evidence="1">Single-pass type II membrane protein</topology>
    </subcellularLocation>
    <subcellularLocation>
        <location evidence="12">Golgi apparatus</location>
        <location evidence="12">Golgi stack membrane</location>
        <topology evidence="12">Single-pass type II membrane protein</topology>
    </subcellularLocation>
</comment>
<organism evidence="15 17">
    <name type="scientific">Crassostrea virginica</name>
    <name type="common">Eastern oyster</name>
    <dbReference type="NCBI Taxonomy" id="6565"/>
    <lineage>
        <taxon>Eukaryota</taxon>
        <taxon>Metazoa</taxon>
        <taxon>Spiralia</taxon>
        <taxon>Lophotrochozoa</taxon>
        <taxon>Mollusca</taxon>
        <taxon>Bivalvia</taxon>
        <taxon>Autobranchia</taxon>
        <taxon>Pteriomorphia</taxon>
        <taxon>Ostreida</taxon>
        <taxon>Ostreoidea</taxon>
        <taxon>Ostreidae</taxon>
        <taxon>Crassostrea</taxon>
    </lineage>
</organism>
<evidence type="ECO:0000259" key="14">
    <source>
        <dbReference type="Pfam" id="PF17039"/>
    </source>
</evidence>
<evidence type="ECO:0000256" key="6">
    <source>
        <dbReference type="ARBA" id="ARBA00022692"/>
    </source>
</evidence>
<proteinExistence type="inferred from homology"/>
<reference evidence="16 17" key="1">
    <citation type="submission" date="2025-04" db="UniProtKB">
        <authorList>
            <consortium name="RefSeq"/>
        </authorList>
    </citation>
    <scope>IDENTIFICATION</scope>
    <source>
        <tissue evidence="16 17">Whole sample</tissue>
    </source>
</reference>
<evidence type="ECO:0000256" key="7">
    <source>
        <dbReference type="ARBA" id="ARBA00022968"/>
    </source>
</evidence>
<accession>A0A8B8AVG8</accession>
<evidence type="ECO:0000256" key="3">
    <source>
        <dbReference type="ARBA" id="ARBA00008919"/>
    </source>
</evidence>
<dbReference type="OrthoDB" id="427096at2759"/>
<comment type="pathway">
    <text evidence="2">Protein modification; protein glycosylation.</text>
</comment>
<dbReference type="PANTHER" id="PTHR48438:SF1">
    <property type="entry name" value="ALPHA-(1,3)-FUCOSYLTRANSFERASE C-RELATED"/>
    <property type="match status" value="1"/>
</dbReference>
<evidence type="ECO:0000256" key="2">
    <source>
        <dbReference type="ARBA" id="ARBA00004922"/>
    </source>
</evidence>
<keyword evidence="8" id="KW-1133">Transmembrane helix</keyword>
<dbReference type="RefSeq" id="XP_022295187.1">
    <property type="nucleotide sequence ID" value="XM_022439479.1"/>
</dbReference>
<dbReference type="Proteomes" id="UP000694844">
    <property type="component" value="Chromosome 7"/>
</dbReference>
<dbReference type="InterPro" id="IPR038577">
    <property type="entry name" value="GT10-like_C_sf"/>
</dbReference>
<evidence type="ECO:0000256" key="4">
    <source>
        <dbReference type="ARBA" id="ARBA00022676"/>
    </source>
</evidence>
<dbReference type="KEGG" id="cvn:111105280"/>
<dbReference type="InterPro" id="IPR001503">
    <property type="entry name" value="Glyco_trans_10"/>
</dbReference>
<dbReference type="GO" id="GO:0032580">
    <property type="term" value="C:Golgi cisterna membrane"/>
    <property type="evidence" value="ECO:0007669"/>
    <property type="project" value="UniProtKB-SubCell"/>
</dbReference>
<evidence type="ECO:0000256" key="9">
    <source>
        <dbReference type="ARBA" id="ARBA00023034"/>
    </source>
</evidence>
<evidence type="ECO:0000259" key="13">
    <source>
        <dbReference type="Pfam" id="PF00852"/>
    </source>
</evidence>
<dbReference type="Pfam" id="PF17039">
    <property type="entry name" value="Glyco_tran_10_N"/>
    <property type="match status" value="1"/>
</dbReference>
<evidence type="ECO:0000256" key="1">
    <source>
        <dbReference type="ARBA" id="ARBA00004323"/>
    </source>
</evidence>
<dbReference type="PANTHER" id="PTHR48438">
    <property type="entry name" value="ALPHA-(1,3)-FUCOSYLTRANSFERASE C-RELATED"/>
    <property type="match status" value="1"/>
</dbReference>
<dbReference type="InterPro" id="IPR055270">
    <property type="entry name" value="Glyco_tran_10_C"/>
</dbReference>
<dbReference type="UniPathway" id="UPA00378"/>
<comment type="similarity">
    <text evidence="3 12">Belongs to the glycosyltransferase 10 family.</text>
</comment>
<evidence type="ECO:0000313" key="15">
    <source>
        <dbReference type="Proteomes" id="UP000694844"/>
    </source>
</evidence>
<protein>
    <recommendedName>
        <fullName evidence="12">Fucosyltransferase</fullName>
        <ecNumber evidence="12">2.4.1.-</ecNumber>
    </recommendedName>
</protein>
<dbReference type="GO" id="GO:0008417">
    <property type="term" value="F:fucosyltransferase activity"/>
    <property type="evidence" value="ECO:0007669"/>
    <property type="project" value="InterPro"/>
</dbReference>
<keyword evidence="5 12" id="KW-0808">Transferase</keyword>
<evidence type="ECO:0000256" key="12">
    <source>
        <dbReference type="RuleBase" id="RU003832"/>
    </source>
</evidence>
<keyword evidence="7" id="KW-0735">Signal-anchor</keyword>
<feature type="domain" description="Fucosyltransferase N-terminal" evidence="14">
    <location>
        <begin position="84"/>
        <end position="185"/>
    </location>
</feature>
<feature type="domain" description="Fucosyltransferase C-terminal" evidence="13">
    <location>
        <begin position="203"/>
        <end position="381"/>
    </location>
</feature>
<keyword evidence="9 12" id="KW-0333">Golgi apparatus</keyword>
<keyword evidence="15" id="KW-1185">Reference proteome</keyword>
<keyword evidence="11" id="KW-0325">Glycoprotein</keyword>
<keyword evidence="4 12" id="KW-0328">Glycosyltransferase</keyword>
<evidence type="ECO:0000313" key="18">
    <source>
        <dbReference type="RefSeq" id="XP_022295186.1"/>
    </source>
</evidence>
<dbReference type="Gene3D" id="3.40.50.11660">
    <property type="entry name" value="Glycosyl transferase family 10, C-terminal domain"/>
    <property type="match status" value="1"/>
</dbReference>
<dbReference type="Pfam" id="PF00852">
    <property type="entry name" value="Glyco_transf_10"/>
    <property type="match status" value="1"/>
</dbReference>
<evidence type="ECO:0000313" key="17">
    <source>
        <dbReference type="RefSeq" id="XP_022295185.1"/>
    </source>
</evidence>